<accession>A0A1M5YQQ6</accession>
<dbReference type="SUPFAM" id="SSF54593">
    <property type="entry name" value="Glyoxalase/Bleomycin resistance protein/Dihydroxybiphenyl dioxygenase"/>
    <property type="match status" value="1"/>
</dbReference>
<keyword evidence="2" id="KW-0560">Oxidoreductase</keyword>
<keyword evidence="3" id="KW-1185">Reference proteome</keyword>
<dbReference type="Pfam" id="PF13669">
    <property type="entry name" value="Glyoxalase_4"/>
    <property type="match status" value="1"/>
</dbReference>
<gene>
    <name evidence="2" type="ORF">SAMN02745823_02739</name>
</gene>
<dbReference type="STRING" id="1123282.SAMN02745823_02739"/>
<dbReference type="OrthoDB" id="9788468at2"/>
<dbReference type="GO" id="GO:0051213">
    <property type="term" value="F:dioxygenase activity"/>
    <property type="evidence" value="ECO:0007669"/>
    <property type="project" value="UniProtKB-KW"/>
</dbReference>
<sequence length="146" mass="15781">MKFWHIGILTPDVEKTLDALCAMSGGRRGVWQIGEIEFPSSEMITGSGGRLKTAVGRMGGIVYELIQPLDEHSFHAAALKRRGPGLHHAAYVCGEELDADVASCIAAGAQIVWEARHGEEHVCYLEAKDGGSVLELINICPPMPEE</sequence>
<name>A0A1M5YQQ6_9FIRM</name>
<dbReference type="Proteomes" id="UP000183995">
    <property type="component" value="Unassembled WGS sequence"/>
</dbReference>
<protein>
    <submittedName>
        <fullName evidence="2">Glyoxalase/Bleomycin resistance protein/Dioxygenase superfamily protein</fullName>
    </submittedName>
</protein>
<feature type="domain" description="VOC" evidence="1">
    <location>
        <begin position="2"/>
        <end position="139"/>
    </location>
</feature>
<keyword evidence="2" id="KW-0223">Dioxygenase</keyword>
<reference evidence="2 3" key="1">
    <citation type="submission" date="2016-11" db="EMBL/GenBank/DDBJ databases">
        <authorList>
            <person name="Jaros S."/>
            <person name="Januszkiewicz K."/>
            <person name="Wedrychowicz H."/>
        </authorList>
    </citation>
    <scope>NUCLEOTIDE SEQUENCE [LARGE SCALE GENOMIC DNA]</scope>
    <source>
        <strain evidence="2 3">DSM 10068</strain>
    </source>
</reference>
<evidence type="ECO:0000313" key="2">
    <source>
        <dbReference type="EMBL" id="SHI14372.1"/>
    </source>
</evidence>
<proteinExistence type="predicted"/>
<dbReference type="Gene3D" id="3.10.180.10">
    <property type="entry name" value="2,3-Dihydroxybiphenyl 1,2-Dioxygenase, domain 1"/>
    <property type="match status" value="1"/>
</dbReference>
<dbReference type="InterPro" id="IPR037523">
    <property type="entry name" value="VOC_core"/>
</dbReference>
<dbReference type="RefSeq" id="WP_073080017.1">
    <property type="nucleotide sequence ID" value="NZ_FQXV01000010.1"/>
</dbReference>
<dbReference type="EMBL" id="FQXV01000010">
    <property type="protein sequence ID" value="SHI14372.1"/>
    <property type="molecule type" value="Genomic_DNA"/>
</dbReference>
<evidence type="ECO:0000313" key="3">
    <source>
        <dbReference type="Proteomes" id="UP000183995"/>
    </source>
</evidence>
<dbReference type="InterPro" id="IPR029068">
    <property type="entry name" value="Glyas_Bleomycin-R_OHBP_Dase"/>
</dbReference>
<dbReference type="PROSITE" id="PS51819">
    <property type="entry name" value="VOC"/>
    <property type="match status" value="1"/>
</dbReference>
<organism evidence="2 3">
    <name type="scientific">Sporobacter termitidis DSM 10068</name>
    <dbReference type="NCBI Taxonomy" id="1123282"/>
    <lineage>
        <taxon>Bacteria</taxon>
        <taxon>Bacillati</taxon>
        <taxon>Bacillota</taxon>
        <taxon>Clostridia</taxon>
        <taxon>Eubacteriales</taxon>
        <taxon>Oscillospiraceae</taxon>
        <taxon>Sporobacter</taxon>
    </lineage>
</organism>
<dbReference type="AlphaFoldDB" id="A0A1M5YQQ6"/>
<evidence type="ECO:0000259" key="1">
    <source>
        <dbReference type="PROSITE" id="PS51819"/>
    </source>
</evidence>